<proteinExistence type="predicted"/>
<dbReference type="AlphaFoldDB" id="A0A7T8HHG3"/>
<evidence type="ECO:0000256" key="1">
    <source>
        <dbReference type="SAM" id="MobiDB-lite"/>
    </source>
</evidence>
<feature type="region of interest" description="Disordered" evidence="1">
    <location>
        <begin position="1"/>
        <end position="23"/>
    </location>
</feature>
<evidence type="ECO:0000313" key="3">
    <source>
        <dbReference type="Proteomes" id="UP000595437"/>
    </source>
</evidence>
<reference evidence="3" key="1">
    <citation type="submission" date="2021-01" db="EMBL/GenBank/DDBJ databases">
        <title>Caligus Genome Assembly.</title>
        <authorList>
            <person name="Gallardo-Escarate C."/>
        </authorList>
    </citation>
    <scope>NUCLEOTIDE SEQUENCE [LARGE SCALE GENOMIC DNA]</scope>
</reference>
<organism evidence="2 3">
    <name type="scientific">Caligus rogercresseyi</name>
    <name type="common">Sea louse</name>
    <dbReference type="NCBI Taxonomy" id="217165"/>
    <lineage>
        <taxon>Eukaryota</taxon>
        <taxon>Metazoa</taxon>
        <taxon>Ecdysozoa</taxon>
        <taxon>Arthropoda</taxon>
        <taxon>Crustacea</taxon>
        <taxon>Multicrustacea</taxon>
        <taxon>Hexanauplia</taxon>
        <taxon>Copepoda</taxon>
        <taxon>Siphonostomatoida</taxon>
        <taxon>Caligidae</taxon>
        <taxon>Caligus</taxon>
    </lineage>
</organism>
<sequence>MGPQVPPQNSPIVFGRTQGPIDGGFLTPNTPSVFGGTRGPLAGFWSPKI</sequence>
<keyword evidence="3" id="KW-1185">Reference proteome</keyword>
<accession>A0A7T8HHG3</accession>
<dbReference type="Proteomes" id="UP000595437">
    <property type="component" value="Chromosome 7"/>
</dbReference>
<dbReference type="EMBL" id="CP045896">
    <property type="protein sequence ID" value="QQP49925.1"/>
    <property type="molecule type" value="Genomic_DNA"/>
</dbReference>
<evidence type="ECO:0000313" key="2">
    <source>
        <dbReference type="EMBL" id="QQP49925.1"/>
    </source>
</evidence>
<name>A0A7T8HHG3_CALRO</name>
<gene>
    <name evidence="2" type="ORF">FKW44_010752</name>
</gene>
<protein>
    <submittedName>
        <fullName evidence="2">Uncharacterized protein</fullName>
    </submittedName>
</protein>